<evidence type="ECO:0000256" key="7">
    <source>
        <dbReference type="ARBA" id="ARBA00023136"/>
    </source>
</evidence>
<dbReference type="RefSeq" id="WP_006007526.1">
    <property type="nucleotide sequence ID" value="NZ_DS996359.1"/>
</dbReference>
<dbReference type="AlphaFoldDB" id="B6WVM2"/>
<reference evidence="9 10" key="1">
    <citation type="submission" date="2008-10" db="EMBL/GenBank/DDBJ databases">
        <title>Draft genome sequence of Desulvovibrio piger (ATCC 29098).</title>
        <authorList>
            <person name="Sudarsanam P."/>
            <person name="Ley R."/>
            <person name="Guruge J."/>
            <person name="Turnbaugh P.J."/>
            <person name="Mahowald M."/>
            <person name="Liep D."/>
            <person name="Gordon J."/>
        </authorList>
    </citation>
    <scope>NUCLEOTIDE SEQUENCE [LARGE SCALE GENOMIC DNA]</scope>
    <source>
        <strain evidence="9 10">ATCC 29098</strain>
    </source>
</reference>
<dbReference type="Pfam" id="PF01925">
    <property type="entry name" value="TauE"/>
    <property type="match status" value="1"/>
</dbReference>
<evidence type="ECO:0000256" key="2">
    <source>
        <dbReference type="ARBA" id="ARBA00009142"/>
    </source>
</evidence>
<dbReference type="PANTHER" id="PTHR30269">
    <property type="entry name" value="TRANSMEMBRANE PROTEIN YFCA"/>
    <property type="match status" value="1"/>
</dbReference>
<feature type="transmembrane region" description="Helical" evidence="8">
    <location>
        <begin position="85"/>
        <end position="111"/>
    </location>
</feature>
<evidence type="ECO:0000313" key="9">
    <source>
        <dbReference type="EMBL" id="EEB32928.1"/>
    </source>
</evidence>
<organism evidence="9 10">
    <name type="scientific">Desulfovibrio piger ATCC 29098</name>
    <dbReference type="NCBI Taxonomy" id="411464"/>
    <lineage>
        <taxon>Bacteria</taxon>
        <taxon>Pseudomonadati</taxon>
        <taxon>Thermodesulfobacteriota</taxon>
        <taxon>Desulfovibrionia</taxon>
        <taxon>Desulfovibrionales</taxon>
        <taxon>Desulfovibrionaceae</taxon>
        <taxon>Desulfovibrio</taxon>
    </lineage>
</organism>
<evidence type="ECO:0000256" key="3">
    <source>
        <dbReference type="ARBA" id="ARBA00022448"/>
    </source>
</evidence>
<dbReference type="InterPro" id="IPR002781">
    <property type="entry name" value="TM_pro_TauE-like"/>
</dbReference>
<evidence type="ECO:0000256" key="8">
    <source>
        <dbReference type="RuleBase" id="RU363041"/>
    </source>
</evidence>
<dbReference type="EMBL" id="ABXU01000065">
    <property type="protein sequence ID" value="EEB32928.1"/>
    <property type="molecule type" value="Genomic_DNA"/>
</dbReference>
<name>B6WVM2_9BACT</name>
<accession>B6WVM2</accession>
<keyword evidence="3" id="KW-0813">Transport</keyword>
<dbReference type="HOGENOM" id="CLU_054750_5_5_7"/>
<feature type="transmembrane region" description="Helical" evidence="8">
    <location>
        <begin position="197"/>
        <end position="215"/>
    </location>
</feature>
<comment type="subcellular location">
    <subcellularLocation>
        <location evidence="1 8">Cell membrane</location>
        <topology evidence="1 8">Multi-pass membrane protein</topology>
    </subcellularLocation>
</comment>
<proteinExistence type="inferred from homology"/>
<dbReference type="PANTHER" id="PTHR30269:SF37">
    <property type="entry name" value="MEMBRANE TRANSPORTER PROTEIN"/>
    <property type="match status" value="1"/>
</dbReference>
<evidence type="ECO:0000256" key="4">
    <source>
        <dbReference type="ARBA" id="ARBA00022475"/>
    </source>
</evidence>
<feature type="transmembrane region" description="Helical" evidence="8">
    <location>
        <begin position="7"/>
        <end position="32"/>
    </location>
</feature>
<feature type="transmembrane region" description="Helical" evidence="8">
    <location>
        <begin position="44"/>
        <end position="64"/>
    </location>
</feature>
<feature type="transmembrane region" description="Helical" evidence="8">
    <location>
        <begin position="164"/>
        <end position="185"/>
    </location>
</feature>
<dbReference type="InterPro" id="IPR052017">
    <property type="entry name" value="TSUP"/>
</dbReference>
<keyword evidence="5 8" id="KW-0812">Transmembrane</keyword>
<comment type="similarity">
    <text evidence="2 8">Belongs to the 4-toluene sulfonate uptake permease (TSUP) (TC 2.A.102) family.</text>
</comment>
<evidence type="ECO:0000256" key="5">
    <source>
        <dbReference type="ARBA" id="ARBA00022692"/>
    </source>
</evidence>
<evidence type="ECO:0000256" key="1">
    <source>
        <dbReference type="ARBA" id="ARBA00004651"/>
    </source>
</evidence>
<keyword evidence="6 8" id="KW-1133">Transmembrane helix</keyword>
<sequence length="245" mass="25708">MPEATDLFVFFAWILGGFVSGVSGIGGAMVAFPLLALVIPVHQLIALTCIINVVMDGCLASMHFRHCRLSSLWPMLAGSVPGSFAGLYILQICSGAVLQGAVGLLLLYYVYWQMTYRAAQGPVSHPQMLGAAAGFGAGLLGTAISFDGPPIGAYGLCMGWEPRVFLGTLGVFFVIRGSLTVILQATAGFYTPEVLGYALYGAPGVILGTLLAFPVAKCIPQETFRKVLLVIIGVAGAVCLVRAFL</sequence>
<keyword evidence="7 8" id="KW-0472">Membrane</keyword>
<evidence type="ECO:0000256" key="6">
    <source>
        <dbReference type="ARBA" id="ARBA00022989"/>
    </source>
</evidence>
<dbReference type="GO" id="GO:0005886">
    <property type="term" value="C:plasma membrane"/>
    <property type="evidence" value="ECO:0007669"/>
    <property type="project" value="UniProtKB-SubCell"/>
</dbReference>
<dbReference type="Proteomes" id="UP000003676">
    <property type="component" value="Unassembled WGS sequence"/>
</dbReference>
<keyword evidence="4 8" id="KW-1003">Cell membrane</keyword>
<dbReference type="eggNOG" id="COG0730">
    <property type="taxonomic scope" value="Bacteria"/>
</dbReference>
<dbReference type="OrthoDB" id="5453605at2"/>
<feature type="transmembrane region" description="Helical" evidence="8">
    <location>
        <begin position="227"/>
        <end position="244"/>
    </location>
</feature>
<evidence type="ECO:0000313" key="10">
    <source>
        <dbReference type="Proteomes" id="UP000003676"/>
    </source>
</evidence>
<protein>
    <recommendedName>
        <fullName evidence="8">Probable membrane transporter protein</fullName>
    </recommendedName>
</protein>
<reference evidence="9 10" key="2">
    <citation type="submission" date="2008-10" db="EMBL/GenBank/DDBJ databases">
        <authorList>
            <person name="Fulton L."/>
            <person name="Clifton S."/>
            <person name="Fulton B."/>
            <person name="Xu J."/>
            <person name="Minx P."/>
            <person name="Pepin K.H."/>
            <person name="Johnson M."/>
            <person name="Bhonagiri V."/>
            <person name="Nash W.E."/>
            <person name="Mardis E.R."/>
            <person name="Wilson R.K."/>
        </authorList>
    </citation>
    <scope>NUCLEOTIDE SEQUENCE [LARGE SCALE GENOMIC DNA]</scope>
    <source>
        <strain evidence="9 10">ATCC 29098</strain>
    </source>
</reference>
<gene>
    <name evidence="9" type="ORF">DESPIG_02140</name>
</gene>
<comment type="caution">
    <text evidence="9">The sequence shown here is derived from an EMBL/GenBank/DDBJ whole genome shotgun (WGS) entry which is preliminary data.</text>
</comment>